<keyword evidence="1" id="KW-0808">Transferase</keyword>
<dbReference type="GO" id="GO:0004519">
    <property type="term" value="F:endonuclease activity"/>
    <property type="evidence" value="ECO:0007669"/>
    <property type="project" value="UniProtKB-KW"/>
</dbReference>
<dbReference type="EMBL" id="LN609409">
    <property type="protein sequence ID" value="CEF61476.1"/>
    <property type="molecule type" value="Genomic_DNA"/>
</dbReference>
<gene>
    <name evidence="6 8 9" type="ORF">SRAE_0000060000</name>
</gene>
<evidence type="ECO:0000259" key="5">
    <source>
        <dbReference type="Pfam" id="PF00078"/>
    </source>
</evidence>
<dbReference type="GO" id="GO:0004190">
    <property type="term" value="F:aspartic-type endopeptidase activity"/>
    <property type="evidence" value="ECO:0007669"/>
    <property type="project" value="InterPro"/>
</dbReference>
<dbReference type="GeneID" id="36373844"/>
<evidence type="ECO:0000313" key="9">
    <source>
        <dbReference type="WormBase" id="SRAE_0000060000"/>
    </source>
</evidence>
<dbReference type="WormBase" id="SRAE_0000060000">
    <property type="protein sequence ID" value="SRP04855"/>
    <property type="gene ID" value="WBGene00256346"/>
</dbReference>
<dbReference type="PANTHER" id="PTHR37984:SF5">
    <property type="entry name" value="PROTEIN NYNRIN-LIKE"/>
    <property type="match status" value="1"/>
</dbReference>
<name>A0A090KVM6_STRRB</name>
<proteinExistence type="predicted"/>
<organism evidence="6">
    <name type="scientific">Strongyloides ratti</name>
    <name type="common">Parasitic roundworm</name>
    <dbReference type="NCBI Taxonomy" id="34506"/>
    <lineage>
        <taxon>Eukaryota</taxon>
        <taxon>Metazoa</taxon>
        <taxon>Ecdysozoa</taxon>
        <taxon>Nematoda</taxon>
        <taxon>Chromadorea</taxon>
        <taxon>Rhabditida</taxon>
        <taxon>Tylenchina</taxon>
        <taxon>Panagrolaimomorpha</taxon>
        <taxon>Strongyloidoidea</taxon>
        <taxon>Strongyloididae</taxon>
        <taxon>Strongyloides</taxon>
    </lineage>
</organism>
<dbReference type="WBParaSite" id="SRAE_0000060000.1">
    <property type="protein sequence ID" value="SRAE_0000060000.1"/>
    <property type="gene ID" value="WBGene00256346"/>
</dbReference>
<evidence type="ECO:0000313" key="8">
    <source>
        <dbReference type="WBParaSite" id="SRAE_0000060000.1"/>
    </source>
</evidence>
<dbReference type="OMA" id="MIVETDI"/>
<dbReference type="OrthoDB" id="5867815at2759"/>
<evidence type="ECO:0000256" key="2">
    <source>
        <dbReference type="ARBA" id="ARBA00022695"/>
    </source>
</evidence>
<evidence type="ECO:0000313" key="6">
    <source>
        <dbReference type="EMBL" id="CEF61476.1"/>
    </source>
</evidence>
<reference evidence="8" key="3">
    <citation type="submission" date="2020-12" db="UniProtKB">
        <authorList>
            <consortium name="WormBaseParasite"/>
        </authorList>
    </citation>
    <scope>IDENTIFICATION</scope>
</reference>
<protein>
    <submittedName>
        <fullName evidence="6 8">Retrotransposon-like protein 1</fullName>
    </submittedName>
</protein>
<accession>A0A090KVM6</accession>
<dbReference type="InterPro" id="IPR043502">
    <property type="entry name" value="DNA/RNA_pol_sf"/>
</dbReference>
<keyword evidence="7" id="KW-1185">Reference proteome</keyword>
<dbReference type="Gene3D" id="3.10.10.10">
    <property type="entry name" value="HIV Type 1 Reverse Transcriptase, subunit A, domain 1"/>
    <property type="match status" value="1"/>
</dbReference>
<evidence type="ECO:0000313" key="7">
    <source>
        <dbReference type="Proteomes" id="UP000035682"/>
    </source>
</evidence>
<dbReference type="AlphaFoldDB" id="A0A090KVM6"/>
<dbReference type="InterPro" id="IPR021109">
    <property type="entry name" value="Peptidase_aspartic_dom_sf"/>
</dbReference>
<reference evidence="6" key="1">
    <citation type="submission" date="2014-09" db="EMBL/GenBank/DDBJ databases">
        <authorList>
            <person name="Aslett A.Martin."/>
        </authorList>
    </citation>
    <scope>NUCLEOTIDE SEQUENCE</scope>
    <source>
        <strain evidence="6">ED321 Heterogonic</strain>
    </source>
</reference>
<feature type="domain" description="Reverse transcriptase" evidence="5">
    <location>
        <begin position="184"/>
        <end position="252"/>
    </location>
</feature>
<dbReference type="GO" id="GO:0016779">
    <property type="term" value="F:nucleotidyltransferase activity"/>
    <property type="evidence" value="ECO:0007669"/>
    <property type="project" value="UniProtKB-KW"/>
</dbReference>
<dbReference type="CDD" id="cd01647">
    <property type="entry name" value="RT_LTR"/>
    <property type="match status" value="1"/>
</dbReference>
<dbReference type="InterPro" id="IPR043128">
    <property type="entry name" value="Rev_trsase/Diguanyl_cyclase"/>
</dbReference>
<dbReference type="CTD" id="36373844"/>
<dbReference type="InterPro" id="IPR000477">
    <property type="entry name" value="RT_dom"/>
</dbReference>
<dbReference type="GO" id="GO:0006508">
    <property type="term" value="P:proteolysis"/>
    <property type="evidence" value="ECO:0007669"/>
    <property type="project" value="InterPro"/>
</dbReference>
<dbReference type="CDD" id="cd00303">
    <property type="entry name" value="retropepsin_like"/>
    <property type="match status" value="1"/>
</dbReference>
<dbReference type="SUPFAM" id="SSF50630">
    <property type="entry name" value="Acid proteases"/>
    <property type="match status" value="1"/>
</dbReference>
<dbReference type="PROSITE" id="PS00141">
    <property type="entry name" value="ASP_PROTEASE"/>
    <property type="match status" value="1"/>
</dbReference>
<dbReference type="Gene3D" id="2.40.70.10">
    <property type="entry name" value="Acid Proteases"/>
    <property type="match status" value="1"/>
</dbReference>
<keyword evidence="4" id="KW-0378">Hydrolase</keyword>
<evidence type="ECO:0000256" key="4">
    <source>
        <dbReference type="ARBA" id="ARBA00022759"/>
    </source>
</evidence>
<dbReference type="RefSeq" id="XP_024500685.1">
    <property type="nucleotide sequence ID" value="XM_024646511.1"/>
</dbReference>
<dbReference type="Pfam" id="PF08284">
    <property type="entry name" value="RVP_2"/>
    <property type="match status" value="1"/>
</dbReference>
<dbReference type="SUPFAM" id="SSF56672">
    <property type="entry name" value="DNA/RNA polymerases"/>
    <property type="match status" value="1"/>
</dbReference>
<dbReference type="Pfam" id="PF00078">
    <property type="entry name" value="RVT_1"/>
    <property type="match status" value="1"/>
</dbReference>
<dbReference type="PANTHER" id="PTHR37984">
    <property type="entry name" value="PROTEIN CBG26694"/>
    <property type="match status" value="1"/>
</dbReference>
<dbReference type="Gene3D" id="3.30.70.270">
    <property type="match status" value="1"/>
</dbReference>
<dbReference type="InterPro" id="IPR001969">
    <property type="entry name" value="Aspartic_peptidase_AS"/>
</dbReference>
<dbReference type="Proteomes" id="UP000035682">
    <property type="component" value="Unplaced"/>
</dbReference>
<keyword evidence="2" id="KW-0548">Nucleotidyltransferase</keyword>
<sequence length="256" mass="29390">MSWQINAYCLTNEFNLNINNTPTNCLLDSGANVSLISSNYCKHSNLKIQLTHVNIKDASNNPMHIDAKITLTLDGEPFTVFVAKDLIYDMIVETDIIMKSHLIFEKFTTLLRPAVNAVNFNDTLENLIKQNEKAFSKITHQLGKRPTPLALREIVKKKIDEMLLHKIIWSSNSPWSAPLQIVAKGEKDVRLCVNYRKLNRIIKLDAYSLPNMQLFLQNLHDRTVFSNIDLTKRYWQVGLTEESKQYTAFSCDLGLF</sequence>
<reference evidence="7" key="2">
    <citation type="submission" date="2014-09" db="EMBL/GenBank/DDBJ databases">
        <authorList>
            <person name="Martin A.A."/>
        </authorList>
    </citation>
    <scope>NUCLEOTIDE SEQUENCE</scope>
    <source>
        <strain evidence="7">ED321</strain>
    </source>
</reference>
<keyword evidence="3" id="KW-0540">Nuclease</keyword>
<evidence type="ECO:0000256" key="3">
    <source>
        <dbReference type="ARBA" id="ARBA00022722"/>
    </source>
</evidence>
<evidence type="ECO:0000256" key="1">
    <source>
        <dbReference type="ARBA" id="ARBA00022679"/>
    </source>
</evidence>
<dbReference type="InterPro" id="IPR050951">
    <property type="entry name" value="Retrovirus_Pol_polyprotein"/>
</dbReference>
<keyword evidence="4" id="KW-0255">Endonuclease</keyword>